<evidence type="ECO:0000313" key="7">
    <source>
        <dbReference type="Proteomes" id="UP000230906"/>
    </source>
</evidence>
<accession>A0A2H0RGA9</accession>
<comment type="similarity">
    <text evidence="3 4">Belongs to the RlpA family.</text>
</comment>
<evidence type="ECO:0000313" key="6">
    <source>
        <dbReference type="EMBL" id="PIR45582.1"/>
    </source>
</evidence>
<comment type="function">
    <text evidence="3">Lytic transglycosylase with a strong preference for naked glycan strands that lack stem peptides.</text>
</comment>
<dbReference type="EC" id="4.2.2.-" evidence="3"/>
<dbReference type="InterPro" id="IPR009009">
    <property type="entry name" value="RlpA-like_DPBB"/>
</dbReference>
<dbReference type="EMBL" id="PCYJ01000012">
    <property type="protein sequence ID" value="PIR45582.1"/>
    <property type="molecule type" value="Genomic_DNA"/>
</dbReference>
<evidence type="ECO:0000256" key="4">
    <source>
        <dbReference type="RuleBase" id="RU003495"/>
    </source>
</evidence>
<dbReference type="InterPro" id="IPR036908">
    <property type="entry name" value="RlpA-like_sf"/>
</dbReference>
<evidence type="ECO:0000256" key="2">
    <source>
        <dbReference type="ARBA" id="ARBA00023316"/>
    </source>
</evidence>
<dbReference type="AlphaFoldDB" id="A0A2H0RGA9"/>
<dbReference type="GO" id="GO:0000270">
    <property type="term" value="P:peptidoglycan metabolic process"/>
    <property type="evidence" value="ECO:0007669"/>
    <property type="project" value="UniProtKB-UniRule"/>
</dbReference>
<dbReference type="PANTHER" id="PTHR34183:SF8">
    <property type="entry name" value="ENDOLYTIC PEPTIDOGLYCAN TRANSGLYCOSYLASE RLPA-RELATED"/>
    <property type="match status" value="1"/>
</dbReference>
<dbReference type="GO" id="GO:0008932">
    <property type="term" value="F:lytic endotransglycosylase activity"/>
    <property type="evidence" value="ECO:0007669"/>
    <property type="project" value="UniProtKB-UniRule"/>
</dbReference>
<dbReference type="NCBIfam" id="TIGR00413">
    <property type="entry name" value="rlpA"/>
    <property type="match status" value="1"/>
</dbReference>
<sequence length="123" mass="13178">MSVTFAIVALFVTPQETTPPNQMVTMTASYYGGSDGFHGRQMASGERFNAQDPTVAAHKTLPFGTKIKLTNPQTGQAQLVEVKDRGPFEPGRQIDVSATAAKNLGFKEQGVAKLKAEIIGLKP</sequence>
<dbReference type="GO" id="GO:0071555">
    <property type="term" value="P:cell wall organization"/>
    <property type="evidence" value="ECO:0007669"/>
    <property type="project" value="UniProtKB-KW"/>
</dbReference>
<dbReference type="Gene3D" id="2.40.40.10">
    <property type="entry name" value="RlpA-like domain"/>
    <property type="match status" value="1"/>
</dbReference>
<evidence type="ECO:0000256" key="3">
    <source>
        <dbReference type="HAMAP-Rule" id="MF_02071"/>
    </source>
</evidence>
<gene>
    <name evidence="3" type="primary">rlpA</name>
    <name evidence="6" type="ORF">COV09_00600</name>
</gene>
<evidence type="ECO:0000259" key="5">
    <source>
        <dbReference type="Pfam" id="PF03330"/>
    </source>
</evidence>
<protein>
    <recommendedName>
        <fullName evidence="3">Probable endolytic peptidoglycan transglycosylase RlpA</fullName>
        <ecNumber evidence="3">4.2.2.-</ecNumber>
    </recommendedName>
</protein>
<dbReference type="InterPro" id="IPR034718">
    <property type="entry name" value="RlpA"/>
</dbReference>
<feature type="domain" description="RlpA-like protein double-psi beta-barrel" evidence="5">
    <location>
        <begin position="26"/>
        <end position="114"/>
    </location>
</feature>
<dbReference type="Pfam" id="PF03330">
    <property type="entry name" value="DPBB_1"/>
    <property type="match status" value="1"/>
</dbReference>
<dbReference type="PANTHER" id="PTHR34183">
    <property type="entry name" value="ENDOLYTIC PEPTIDOGLYCAN TRANSGLYCOSYLASE RLPA"/>
    <property type="match status" value="1"/>
</dbReference>
<evidence type="ECO:0000256" key="1">
    <source>
        <dbReference type="ARBA" id="ARBA00023239"/>
    </source>
</evidence>
<dbReference type="HAMAP" id="MF_02071">
    <property type="entry name" value="RlpA"/>
    <property type="match status" value="1"/>
</dbReference>
<comment type="caution">
    <text evidence="6">The sequence shown here is derived from an EMBL/GenBank/DDBJ whole genome shotgun (WGS) entry which is preliminary data.</text>
</comment>
<dbReference type="SUPFAM" id="SSF50685">
    <property type="entry name" value="Barwin-like endoglucanases"/>
    <property type="match status" value="1"/>
</dbReference>
<name>A0A2H0RGA9_9BACT</name>
<dbReference type="InterPro" id="IPR012997">
    <property type="entry name" value="RplA"/>
</dbReference>
<dbReference type="Proteomes" id="UP000230906">
    <property type="component" value="Unassembled WGS sequence"/>
</dbReference>
<keyword evidence="1 3" id="KW-0456">Lyase</keyword>
<keyword evidence="2 3" id="KW-0961">Cell wall biogenesis/degradation</keyword>
<reference evidence="6 7" key="1">
    <citation type="submission" date="2017-09" db="EMBL/GenBank/DDBJ databases">
        <title>Depth-based differentiation of microbial function through sediment-hosted aquifers and enrichment of novel symbionts in the deep terrestrial subsurface.</title>
        <authorList>
            <person name="Probst A.J."/>
            <person name="Ladd B."/>
            <person name="Jarett J.K."/>
            <person name="Geller-Mcgrath D.E."/>
            <person name="Sieber C.M."/>
            <person name="Emerson J.B."/>
            <person name="Anantharaman K."/>
            <person name="Thomas B.C."/>
            <person name="Malmstrom R."/>
            <person name="Stieglmeier M."/>
            <person name="Klingl A."/>
            <person name="Woyke T."/>
            <person name="Ryan C.M."/>
            <person name="Banfield J.F."/>
        </authorList>
    </citation>
    <scope>NUCLEOTIDE SEQUENCE [LARGE SCALE GENOMIC DNA]</scope>
    <source>
        <strain evidence="6">CG10_big_fil_rev_8_21_14_0_10_50_13</strain>
    </source>
</reference>
<proteinExistence type="inferred from homology"/>
<organism evidence="6 7">
    <name type="scientific">Candidatus Vogelbacteria bacterium CG10_big_fil_rev_8_21_14_0_10_50_13</name>
    <dbReference type="NCBI Taxonomy" id="1975044"/>
    <lineage>
        <taxon>Bacteria</taxon>
        <taxon>Candidatus Vogeliibacteriota</taxon>
    </lineage>
</organism>
<dbReference type="CDD" id="cd22268">
    <property type="entry name" value="DPBB_RlpA-like"/>
    <property type="match status" value="1"/>
</dbReference>